<accession>A0ABW8T4J9</accession>
<gene>
    <name evidence="4" type="ORF">ACJDUG_08635</name>
</gene>
<dbReference type="RefSeq" id="WP_406764759.1">
    <property type="nucleotide sequence ID" value="NZ_JBJHZZ010000004.1"/>
</dbReference>
<evidence type="ECO:0000256" key="3">
    <source>
        <dbReference type="ARBA" id="ARBA00022969"/>
    </source>
</evidence>
<evidence type="ECO:0000256" key="2">
    <source>
        <dbReference type="ARBA" id="ARBA00006573"/>
    </source>
</evidence>
<evidence type="ECO:0000256" key="1">
    <source>
        <dbReference type="ARBA" id="ARBA00004288"/>
    </source>
</evidence>
<comment type="caution">
    <text evidence="4">The sequence shown here is derived from an EMBL/GenBank/DDBJ whole genome shotgun (WGS) entry which is preliminary data.</text>
</comment>
<comment type="similarity">
    <text evidence="2">Belongs to the SspH family.</text>
</comment>
<protein>
    <submittedName>
        <fullName evidence="4">Small, acid-soluble spore protein, H family</fullName>
    </submittedName>
</protein>
<dbReference type="Pfam" id="PF08141">
    <property type="entry name" value="SspH"/>
    <property type="match status" value="1"/>
</dbReference>
<comment type="subcellular location">
    <subcellularLocation>
        <location evidence="1">Spore core</location>
    </subcellularLocation>
</comment>
<evidence type="ECO:0000313" key="5">
    <source>
        <dbReference type="Proteomes" id="UP001623591"/>
    </source>
</evidence>
<organism evidence="4 5">
    <name type="scientific">Candidatus Clostridium stratigraminis</name>
    <dbReference type="NCBI Taxonomy" id="3381661"/>
    <lineage>
        <taxon>Bacteria</taxon>
        <taxon>Bacillati</taxon>
        <taxon>Bacillota</taxon>
        <taxon>Clostridia</taxon>
        <taxon>Eubacteriales</taxon>
        <taxon>Clostridiaceae</taxon>
        <taxon>Clostridium</taxon>
    </lineage>
</organism>
<proteinExistence type="inferred from homology"/>
<evidence type="ECO:0000313" key="4">
    <source>
        <dbReference type="EMBL" id="MFL0247037.1"/>
    </source>
</evidence>
<keyword evidence="5" id="KW-1185">Reference proteome</keyword>
<sequence length="63" mass="7146">MIIDRALEILNSTEKFRVLYSNEPVWIQGINTEKRTATIELMGTGFLDEVPISELTDTGSKME</sequence>
<reference evidence="4 5" key="1">
    <citation type="submission" date="2024-11" db="EMBL/GenBank/DDBJ databases">
        <authorList>
            <person name="Heng Y.C."/>
            <person name="Lim A.C.H."/>
            <person name="Lee J.K.Y."/>
            <person name="Kittelmann S."/>
        </authorList>
    </citation>
    <scope>NUCLEOTIDE SEQUENCE [LARGE SCALE GENOMIC DNA]</scope>
    <source>
        <strain evidence="4 5">WILCCON 0185</strain>
    </source>
</reference>
<keyword evidence="3" id="KW-0749">Sporulation</keyword>
<dbReference type="InterPro" id="IPR012610">
    <property type="entry name" value="SASP_SspH"/>
</dbReference>
<dbReference type="EMBL" id="JBJHZZ010000004">
    <property type="protein sequence ID" value="MFL0247037.1"/>
    <property type="molecule type" value="Genomic_DNA"/>
</dbReference>
<name>A0ABW8T4J9_9CLOT</name>
<dbReference type="Proteomes" id="UP001623591">
    <property type="component" value="Unassembled WGS sequence"/>
</dbReference>